<keyword evidence="1" id="KW-0812">Transmembrane</keyword>
<keyword evidence="3" id="KW-1185">Reference proteome</keyword>
<evidence type="ECO:0000313" key="2">
    <source>
        <dbReference type="EMBL" id="GBM36360.1"/>
    </source>
</evidence>
<keyword evidence="1" id="KW-1133">Transmembrane helix</keyword>
<evidence type="ECO:0000256" key="1">
    <source>
        <dbReference type="SAM" id="Phobius"/>
    </source>
</evidence>
<protein>
    <submittedName>
        <fullName evidence="2">Uncharacterized protein</fullName>
    </submittedName>
</protein>
<reference evidence="2 3" key="1">
    <citation type="journal article" date="2019" name="Sci. Rep.">
        <title>Orb-weaving spider Araneus ventricosus genome elucidates the spidroin gene catalogue.</title>
        <authorList>
            <person name="Kono N."/>
            <person name="Nakamura H."/>
            <person name="Ohtoshi R."/>
            <person name="Moran D.A.P."/>
            <person name="Shinohara A."/>
            <person name="Yoshida Y."/>
            <person name="Fujiwara M."/>
            <person name="Mori M."/>
            <person name="Tomita M."/>
            <person name="Arakawa K."/>
        </authorList>
    </citation>
    <scope>NUCLEOTIDE SEQUENCE [LARGE SCALE GENOMIC DNA]</scope>
</reference>
<proteinExistence type="predicted"/>
<sequence length="261" mass="30538">MAIGKALDINIFKQFVALLYKELLLRKCHYIATSFGVIFPIIIASIPCILYNRVTVDKSEKRKEFQWVNFTTFEPVKALNFDSGYITDNLEFVYASSNEMTDLFMEDSVRAFFGISSENRVKFPKKMNSEEELRKYILEEQKMDEYKAIIGTVFKGFGDTLPKDLDYKIYFTRTFDTGKKYALNGPDDSSGYRYSYLVKWQAAVGDTFIRQKSIERKKIIDYEARRYWSMGDITKRADPICMESQFRMFPDAAMMPQIKHS</sequence>
<keyword evidence="1" id="KW-0472">Membrane</keyword>
<evidence type="ECO:0000313" key="3">
    <source>
        <dbReference type="Proteomes" id="UP000499080"/>
    </source>
</evidence>
<name>A0A4Y2F4C3_ARAVE</name>
<dbReference type="EMBL" id="BGPR01000810">
    <property type="protein sequence ID" value="GBM36360.1"/>
    <property type="molecule type" value="Genomic_DNA"/>
</dbReference>
<gene>
    <name evidence="2" type="ORF">AVEN_176058_1</name>
</gene>
<dbReference type="AlphaFoldDB" id="A0A4Y2F4C3"/>
<comment type="caution">
    <text evidence="2">The sequence shown here is derived from an EMBL/GenBank/DDBJ whole genome shotgun (WGS) entry which is preliminary data.</text>
</comment>
<feature type="transmembrane region" description="Helical" evidence="1">
    <location>
        <begin position="30"/>
        <end position="52"/>
    </location>
</feature>
<accession>A0A4Y2F4C3</accession>
<dbReference type="Proteomes" id="UP000499080">
    <property type="component" value="Unassembled WGS sequence"/>
</dbReference>
<organism evidence="2 3">
    <name type="scientific">Araneus ventricosus</name>
    <name type="common">Orbweaver spider</name>
    <name type="synonym">Epeira ventricosa</name>
    <dbReference type="NCBI Taxonomy" id="182803"/>
    <lineage>
        <taxon>Eukaryota</taxon>
        <taxon>Metazoa</taxon>
        <taxon>Ecdysozoa</taxon>
        <taxon>Arthropoda</taxon>
        <taxon>Chelicerata</taxon>
        <taxon>Arachnida</taxon>
        <taxon>Araneae</taxon>
        <taxon>Araneomorphae</taxon>
        <taxon>Entelegynae</taxon>
        <taxon>Araneoidea</taxon>
        <taxon>Araneidae</taxon>
        <taxon>Araneus</taxon>
    </lineage>
</organism>